<evidence type="ECO:0000256" key="5">
    <source>
        <dbReference type="ARBA" id="ARBA00012366"/>
    </source>
</evidence>
<dbReference type="Pfam" id="PF08436">
    <property type="entry name" value="DXP_redisom_C"/>
    <property type="match status" value="1"/>
</dbReference>
<evidence type="ECO:0000256" key="8">
    <source>
        <dbReference type="ARBA" id="ARBA00023002"/>
    </source>
</evidence>
<keyword evidence="15" id="KW-1185">Reference proteome</keyword>
<dbReference type="EMBL" id="HG739148">
    <property type="protein sequence ID" value="CDP12409.1"/>
    <property type="molecule type" value="Genomic_DNA"/>
</dbReference>
<gene>
    <name evidence="14" type="ORF">GSCOC_T00035931001</name>
</gene>
<dbReference type="SUPFAM" id="SSF55347">
    <property type="entry name" value="Glyceraldehyde-3-phosphate dehydrogenase-like, C-terminal domain"/>
    <property type="match status" value="1"/>
</dbReference>
<dbReference type="Proteomes" id="UP000295252">
    <property type="component" value="Chromosome VI"/>
</dbReference>
<evidence type="ECO:0000256" key="10">
    <source>
        <dbReference type="ARBA" id="ARBA00023229"/>
    </source>
</evidence>
<comment type="pathway">
    <text evidence="3">Isoprenoid biosynthesis; isopentenyl diphosphate biosynthesis via DXP pathway; isopentenyl diphosphate from 1-deoxy-D-xylulose 5-phosphate: step 1/6.</text>
</comment>
<reference evidence="15" key="1">
    <citation type="journal article" date="2014" name="Science">
        <title>The coffee genome provides insight into the convergent evolution of caffeine biosynthesis.</title>
        <authorList>
            <person name="Denoeud F."/>
            <person name="Carretero-Paulet L."/>
            <person name="Dereeper A."/>
            <person name="Droc G."/>
            <person name="Guyot R."/>
            <person name="Pietrella M."/>
            <person name="Zheng C."/>
            <person name="Alberti A."/>
            <person name="Anthony F."/>
            <person name="Aprea G."/>
            <person name="Aury J.M."/>
            <person name="Bento P."/>
            <person name="Bernard M."/>
            <person name="Bocs S."/>
            <person name="Campa C."/>
            <person name="Cenci A."/>
            <person name="Combes M.C."/>
            <person name="Crouzillat D."/>
            <person name="Da Silva C."/>
            <person name="Daddiego L."/>
            <person name="De Bellis F."/>
            <person name="Dussert S."/>
            <person name="Garsmeur O."/>
            <person name="Gayraud T."/>
            <person name="Guignon V."/>
            <person name="Jahn K."/>
            <person name="Jamilloux V."/>
            <person name="Joet T."/>
            <person name="Labadie K."/>
            <person name="Lan T."/>
            <person name="Leclercq J."/>
            <person name="Lepelley M."/>
            <person name="Leroy T."/>
            <person name="Li L.T."/>
            <person name="Librado P."/>
            <person name="Lopez L."/>
            <person name="Munoz A."/>
            <person name="Noel B."/>
            <person name="Pallavicini A."/>
            <person name="Perrotta G."/>
            <person name="Poncet V."/>
            <person name="Pot D."/>
            <person name="Priyono X."/>
            <person name="Rigoreau M."/>
            <person name="Rouard M."/>
            <person name="Rozas J."/>
            <person name="Tranchant-Dubreuil C."/>
            <person name="VanBuren R."/>
            <person name="Zhang Q."/>
            <person name="Andrade A.C."/>
            <person name="Argout X."/>
            <person name="Bertrand B."/>
            <person name="de Kochko A."/>
            <person name="Graziosi G."/>
            <person name="Henry R.J."/>
            <person name="Jayarama X."/>
            <person name="Ming R."/>
            <person name="Nagai C."/>
            <person name="Rounsley S."/>
            <person name="Sankoff D."/>
            <person name="Giuliano G."/>
            <person name="Albert V.A."/>
            <person name="Wincker P."/>
            <person name="Lashermes P."/>
        </authorList>
    </citation>
    <scope>NUCLEOTIDE SEQUENCE [LARGE SCALE GENOMIC DNA]</scope>
    <source>
        <strain evidence="15">cv. DH200-94</strain>
    </source>
</reference>
<dbReference type="InterPro" id="IPR003821">
    <property type="entry name" value="DXP_reductoisomerase"/>
</dbReference>
<comment type="cofactor">
    <cofactor evidence="1">
        <name>Mn(2+)</name>
        <dbReference type="ChEBI" id="CHEBI:29035"/>
    </cofactor>
</comment>
<sequence length="235" mass="25902">MKQTQRGRDTDKPEIIPGEEGVVEVARHPDAVSVVTGIVGCAGLKPTVAAIEAGKDICLANKETLIAGGPFVLPLAHKHQVKILPADSEHSAIFQCIQGLPEDTEQPFFFLLNSAKFTSKAFHINLGSHIFLLRIFVVSFLTDHSHAWNNEKTPPPVFSLSFCLCLKFKIDKVADALKHPNWNMGKKITVDSISIFSLQGLEVIEAHYLFGADYDNIEIVIHPQSIIHSMVETQV</sequence>
<evidence type="ECO:0000256" key="4">
    <source>
        <dbReference type="ARBA" id="ARBA00006825"/>
    </source>
</evidence>
<evidence type="ECO:0000313" key="14">
    <source>
        <dbReference type="EMBL" id="CDP12409.1"/>
    </source>
</evidence>
<feature type="domain" description="1-deoxy-D-xylulose 5-phosphate reductoisomerase N-terminal" evidence="12">
    <location>
        <begin position="10"/>
        <end position="69"/>
    </location>
</feature>
<dbReference type="GO" id="GO:0030604">
    <property type="term" value="F:1-deoxy-D-xylulose-5-phosphate reductoisomerase activity"/>
    <property type="evidence" value="ECO:0007669"/>
    <property type="project" value="UniProtKB-EC"/>
</dbReference>
<dbReference type="UniPathway" id="UPA00056">
    <property type="reaction ID" value="UER00092"/>
</dbReference>
<proteinExistence type="inferred from homology"/>
<dbReference type="Gramene" id="CDP12409">
    <property type="protein sequence ID" value="CDP12409"/>
    <property type="gene ID" value="GSCOC_T00035931001"/>
</dbReference>
<dbReference type="GO" id="GO:0051484">
    <property type="term" value="P:isopentenyl diphosphate biosynthetic process, methylerythritol 4-phosphate pathway involved in terpenoid biosynthetic process"/>
    <property type="evidence" value="ECO:0007669"/>
    <property type="project" value="TreeGrafter"/>
</dbReference>
<accession>A0A068UVV7</accession>
<evidence type="ECO:0000259" key="12">
    <source>
        <dbReference type="Pfam" id="PF02670"/>
    </source>
</evidence>
<evidence type="ECO:0000256" key="6">
    <source>
        <dbReference type="ARBA" id="ARBA00022723"/>
    </source>
</evidence>
<keyword evidence="9" id="KW-0464">Manganese</keyword>
<dbReference type="Gene3D" id="3.40.50.720">
    <property type="entry name" value="NAD(P)-binding Rossmann-like Domain"/>
    <property type="match status" value="1"/>
</dbReference>
<dbReference type="InterPro" id="IPR013644">
    <property type="entry name" value="DXP_reductoisomerase_C"/>
</dbReference>
<dbReference type="PANTHER" id="PTHR30525">
    <property type="entry name" value="1-DEOXY-D-XYLULOSE 5-PHOSPHATE REDUCTOISOMERASE"/>
    <property type="match status" value="1"/>
</dbReference>
<protein>
    <recommendedName>
        <fullName evidence="5">1-deoxy-D-xylulose-5-phosphate reductoisomerase</fullName>
        <ecNumber evidence="5">1.1.1.267</ecNumber>
    </recommendedName>
</protein>
<dbReference type="InterPro" id="IPR013512">
    <property type="entry name" value="DXP_reductoisomerase_N"/>
</dbReference>
<dbReference type="GO" id="GO:0030145">
    <property type="term" value="F:manganese ion binding"/>
    <property type="evidence" value="ECO:0007669"/>
    <property type="project" value="TreeGrafter"/>
</dbReference>
<dbReference type="STRING" id="49390.A0A068UVV7"/>
<comment type="cofactor">
    <cofactor evidence="2">
        <name>Mg(2+)</name>
        <dbReference type="ChEBI" id="CHEBI:18420"/>
    </cofactor>
</comment>
<keyword evidence="10" id="KW-0414">Isoprene biosynthesis</keyword>
<keyword evidence="7" id="KW-0521">NADP</keyword>
<evidence type="ECO:0000256" key="9">
    <source>
        <dbReference type="ARBA" id="ARBA00023211"/>
    </source>
</evidence>
<dbReference type="SUPFAM" id="SSF51735">
    <property type="entry name" value="NAD(P)-binding Rossmann-fold domains"/>
    <property type="match status" value="1"/>
</dbReference>
<comment type="catalytic activity">
    <reaction evidence="11">
        <text>2-C-methyl-D-erythritol 4-phosphate + NADP(+) = 1-deoxy-D-xylulose 5-phosphate + NADPH + H(+)</text>
        <dbReference type="Rhea" id="RHEA:13717"/>
        <dbReference type="ChEBI" id="CHEBI:15378"/>
        <dbReference type="ChEBI" id="CHEBI:57783"/>
        <dbReference type="ChEBI" id="CHEBI:57792"/>
        <dbReference type="ChEBI" id="CHEBI:58262"/>
        <dbReference type="ChEBI" id="CHEBI:58349"/>
        <dbReference type="EC" id="1.1.1.267"/>
    </reaction>
    <physiologicalReaction direction="right-to-left" evidence="11">
        <dbReference type="Rhea" id="RHEA:13719"/>
    </physiologicalReaction>
</comment>
<evidence type="ECO:0000256" key="11">
    <source>
        <dbReference type="ARBA" id="ARBA00048543"/>
    </source>
</evidence>
<dbReference type="PANTHER" id="PTHR30525:SF0">
    <property type="entry name" value="1-DEOXY-D-XYLULOSE 5-PHOSPHATE REDUCTOISOMERASE, CHLOROPLASTIC"/>
    <property type="match status" value="1"/>
</dbReference>
<evidence type="ECO:0000256" key="7">
    <source>
        <dbReference type="ARBA" id="ARBA00022857"/>
    </source>
</evidence>
<dbReference type="EC" id="1.1.1.267" evidence="5"/>
<organism evidence="14 15">
    <name type="scientific">Coffea canephora</name>
    <name type="common">Robusta coffee</name>
    <dbReference type="NCBI Taxonomy" id="49390"/>
    <lineage>
        <taxon>Eukaryota</taxon>
        <taxon>Viridiplantae</taxon>
        <taxon>Streptophyta</taxon>
        <taxon>Embryophyta</taxon>
        <taxon>Tracheophyta</taxon>
        <taxon>Spermatophyta</taxon>
        <taxon>Magnoliopsida</taxon>
        <taxon>eudicotyledons</taxon>
        <taxon>Gunneridae</taxon>
        <taxon>Pentapetalae</taxon>
        <taxon>asterids</taxon>
        <taxon>lamiids</taxon>
        <taxon>Gentianales</taxon>
        <taxon>Rubiaceae</taxon>
        <taxon>Ixoroideae</taxon>
        <taxon>Gardenieae complex</taxon>
        <taxon>Bertiereae - Coffeeae clade</taxon>
        <taxon>Coffeeae</taxon>
        <taxon>Coffea</taxon>
    </lineage>
</organism>
<comment type="similarity">
    <text evidence="4">Belongs to the DXR family.</text>
</comment>
<dbReference type="Pfam" id="PF02670">
    <property type="entry name" value="DXP_reductoisom"/>
    <property type="match status" value="1"/>
</dbReference>
<dbReference type="PhylomeDB" id="A0A068UVV7"/>
<dbReference type="GO" id="GO:0070402">
    <property type="term" value="F:NADPH binding"/>
    <property type="evidence" value="ECO:0007669"/>
    <property type="project" value="InterPro"/>
</dbReference>
<dbReference type="InterPro" id="IPR036291">
    <property type="entry name" value="NAD(P)-bd_dom_sf"/>
</dbReference>
<feature type="domain" description="1-deoxy-D-xylulose 5-phosphate reductoisomerase C-terminal" evidence="13">
    <location>
        <begin position="172"/>
        <end position="210"/>
    </location>
</feature>
<keyword evidence="6" id="KW-0479">Metal-binding</keyword>
<dbReference type="InParanoid" id="A0A068UVV7"/>
<evidence type="ECO:0000256" key="1">
    <source>
        <dbReference type="ARBA" id="ARBA00001936"/>
    </source>
</evidence>
<evidence type="ECO:0000256" key="2">
    <source>
        <dbReference type="ARBA" id="ARBA00001946"/>
    </source>
</evidence>
<dbReference type="AlphaFoldDB" id="A0A068UVV7"/>
<keyword evidence="8" id="KW-0560">Oxidoreductase</keyword>
<name>A0A068UVV7_COFCA</name>
<evidence type="ECO:0000259" key="13">
    <source>
        <dbReference type="Pfam" id="PF08436"/>
    </source>
</evidence>
<evidence type="ECO:0000313" key="15">
    <source>
        <dbReference type="Proteomes" id="UP000295252"/>
    </source>
</evidence>
<evidence type="ECO:0000256" key="3">
    <source>
        <dbReference type="ARBA" id="ARBA00005094"/>
    </source>
</evidence>